<keyword evidence="3" id="KW-1185">Reference proteome</keyword>
<organism evidence="2 3">
    <name type="scientific">Nepenthes gracilis</name>
    <name type="common">Slender pitcher plant</name>
    <dbReference type="NCBI Taxonomy" id="150966"/>
    <lineage>
        <taxon>Eukaryota</taxon>
        <taxon>Viridiplantae</taxon>
        <taxon>Streptophyta</taxon>
        <taxon>Embryophyta</taxon>
        <taxon>Tracheophyta</taxon>
        <taxon>Spermatophyta</taxon>
        <taxon>Magnoliopsida</taxon>
        <taxon>eudicotyledons</taxon>
        <taxon>Gunneridae</taxon>
        <taxon>Pentapetalae</taxon>
        <taxon>Caryophyllales</taxon>
        <taxon>Nepenthaceae</taxon>
        <taxon>Nepenthes</taxon>
    </lineage>
</organism>
<comment type="caution">
    <text evidence="2">The sequence shown here is derived from an EMBL/GenBank/DDBJ whole genome shotgun (WGS) entry which is preliminary data.</text>
</comment>
<gene>
    <name evidence="2" type="ORF">Nepgr_006545</name>
</gene>
<dbReference type="Proteomes" id="UP001279734">
    <property type="component" value="Unassembled WGS sequence"/>
</dbReference>
<sequence>MRLRVILFVNGSWMPPTISSSKREELATTGGSLCKMVRESNGVVIPRLSATMLYGGCSPVSLSLSWCLGVPFVHEAVVGGIARFDGVDIVGAMALVFVPLSLPAVSLSCGIVGFYATFSNLLIAELVELVICRQLPFHGVAFAGCLEHRMTPGCELQLLVVSCLMRRGAWILFFALVEGGAAVLIPQSPSPSSDGYSSLGSHEDSGRSILPLSTSHPNRRSISLHFSNNPPLPATHIPLAAVDSTSDNLKAEANITQLASLVASIISSSANNQLSLYQPSGRILSAPTVDSTKSAHKEYSQRDFYHTKAGSDSTVKISNQFEVLHFDEEAENCKISDEVDLLRDQVVGESVMTHAKIFQIKEDKTSMEQEDLHNPSILGTAPAIKSIAGFRTSLTQAPDSLIIFLLLVDEKTVKLYVALLSSDGMDAILGNQSCVQLETGLQKCSLFQQGGIVEKHQKVADHNIVSYVDILKRGINSNDAAEPGSCATHMECAGRGERVDCKSPPQEMTEQNLGGEKYEAIWPVSSQVEVCVAVDLIGNCGVNQLWTVAKRQNAIYHGVIDREHVHPILNAISNDDKSLMGNRDGLSNSSLPSAVRGEKGNCKYSPQGLADQVIAPPQSD</sequence>
<feature type="region of interest" description="Disordered" evidence="1">
    <location>
        <begin position="581"/>
        <end position="620"/>
    </location>
</feature>
<evidence type="ECO:0000313" key="2">
    <source>
        <dbReference type="EMBL" id="GMH04705.1"/>
    </source>
</evidence>
<accession>A0AAD3S5C7</accession>
<reference evidence="2" key="1">
    <citation type="submission" date="2023-05" db="EMBL/GenBank/DDBJ databases">
        <title>Nepenthes gracilis genome sequencing.</title>
        <authorList>
            <person name="Fukushima K."/>
        </authorList>
    </citation>
    <scope>NUCLEOTIDE SEQUENCE</scope>
    <source>
        <strain evidence="2">SING2019-196</strain>
    </source>
</reference>
<protein>
    <submittedName>
        <fullName evidence="2">Uncharacterized protein</fullName>
    </submittedName>
</protein>
<proteinExistence type="predicted"/>
<evidence type="ECO:0000313" key="3">
    <source>
        <dbReference type="Proteomes" id="UP001279734"/>
    </source>
</evidence>
<name>A0AAD3S5C7_NEPGR</name>
<dbReference type="AlphaFoldDB" id="A0AAD3S5C7"/>
<evidence type="ECO:0000256" key="1">
    <source>
        <dbReference type="SAM" id="MobiDB-lite"/>
    </source>
</evidence>
<dbReference type="EMBL" id="BSYO01000005">
    <property type="protein sequence ID" value="GMH04705.1"/>
    <property type="molecule type" value="Genomic_DNA"/>
</dbReference>